<evidence type="ECO:0000313" key="2">
    <source>
        <dbReference type="Proteomes" id="UP000517523"/>
    </source>
</evidence>
<dbReference type="InterPro" id="IPR017853">
    <property type="entry name" value="GH"/>
</dbReference>
<keyword evidence="1" id="KW-0326">Glycosidase</keyword>
<dbReference type="SUPFAM" id="SSF51445">
    <property type="entry name" value="(Trans)glycosidases"/>
    <property type="match status" value="1"/>
</dbReference>
<dbReference type="InterPro" id="IPR013785">
    <property type="entry name" value="Aldolase_TIM"/>
</dbReference>
<organism evidence="1 2">
    <name type="scientific">Paenibacillus rhizosphaerae</name>
    <dbReference type="NCBI Taxonomy" id="297318"/>
    <lineage>
        <taxon>Bacteria</taxon>
        <taxon>Bacillati</taxon>
        <taxon>Bacillota</taxon>
        <taxon>Bacilli</taxon>
        <taxon>Bacillales</taxon>
        <taxon>Paenibacillaceae</taxon>
        <taxon>Paenibacillus</taxon>
    </lineage>
</organism>
<keyword evidence="1" id="KW-0378">Hydrolase</keyword>
<protein>
    <submittedName>
        <fullName evidence="1">Alpha-galactosidase</fullName>
        <ecNumber evidence="1">3.2.1.22</ecNumber>
    </submittedName>
</protein>
<gene>
    <name evidence="1" type="ORF">FHS19_000027</name>
</gene>
<reference evidence="1 2" key="1">
    <citation type="submission" date="2020-08" db="EMBL/GenBank/DDBJ databases">
        <title>Genomic Encyclopedia of Type Strains, Phase III (KMG-III): the genomes of soil and plant-associated and newly described type strains.</title>
        <authorList>
            <person name="Whitman W."/>
        </authorList>
    </citation>
    <scope>NUCLEOTIDE SEQUENCE [LARGE SCALE GENOMIC DNA]</scope>
    <source>
        <strain evidence="1 2">CECT 5831</strain>
    </source>
</reference>
<evidence type="ECO:0000313" key="1">
    <source>
        <dbReference type="EMBL" id="MBB3125373.1"/>
    </source>
</evidence>
<dbReference type="AlphaFoldDB" id="A0A839TFV5"/>
<proteinExistence type="predicted"/>
<sequence length="535" mass="60708">MDFNIFMTPSLVLAETDQGWEKLVPTTNSVWSSNHVEVTMNLQEPATSRGLYLESKELSVHKIRIRWKHRFTQPVALLGDHWERGYGDMGWYGLQPERVMPWYFMIHDGSLTAGFGVKTGAKSLCYWQVDLDGITLTADVSSGNQGVILGKRILKFAELVQIHGNEETTPYETTQMLCSLMCDNPVMPSAPVYGGNNWYYAYGKSTQEEILKDARFMSRLAGIEANRPFMVIDDCWQLGAGVNGNGGPWIGNRDFPDMAELAYLMKQEGVKPGIWCRPLLTHEKVPQEWVRYTREGHYLDPSHPGVLEYISQFIGRISDWGYELIKHDFSTYDMFGNWGKDMRSRVNDLNVPLFDRSRTSAEIITGLYRTIKDAAGGSLIIGCNTVGHLAAGLFEIQRTGDDTSGRSWERTRRMGVNTLAFRMPQHGTFFAHDADCVGITREIPWDLNSQWLSLLANSGTPLFVSVSPEEATKEQIEALKQAFARAAKPAKPAIPLDWMYNTCPSQWLIDGKTVHFEWIGMNEKLLPVNEHEWWE</sequence>
<dbReference type="GO" id="GO:0004557">
    <property type="term" value="F:alpha-galactosidase activity"/>
    <property type="evidence" value="ECO:0007669"/>
    <property type="project" value="UniProtKB-EC"/>
</dbReference>
<dbReference type="Proteomes" id="UP000517523">
    <property type="component" value="Unassembled WGS sequence"/>
</dbReference>
<comment type="caution">
    <text evidence="1">The sequence shown here is derived from an EMBL/GenBank/DDBJ whole genome shotgun (WGS) entry which is preliminary data.</text>
</comment>
<accession>A0A839TFV5</accession>
<dbReference type="EMBL" id="JACHXJ010000001">
    <property type="protein sequence ID" value="MBB3125373.1"/>
    <property type="molecule type" value="Genomic_DNA"/>
</dbReference>
<dbReference type="EC" id="3.2.1.22" evidence="1"/>
<name>A0A839TFV5_9BACL</name>
<dbReference type="Gene3D" id="3.20.20.70">
    <property type="entry name" value="Aldolase class I"/>
    <property type="match status" value="1"/>
</dbReference>
<dbReference type="RefSeq" id="WP_183576948.1">
    <property type="nucleotide sequence ID" value="NZ_JACHXJ010000001.1"/>
</dbReference>